<organism evidence="2 3">
    <name type="scientific">Lophiostoma macrostomum CBS 122681</name>
    <dbReference type="NCBI Taxonomy" id="1314788"/>
    <lineage>
        <taxon>Eukaryota</taxon>
        <taxon>Fungi</taxon>
        <taxon>Dikarya</taxon>
        <taxon>Ascomycota</taxon>
        <taxon>Pezizomycotina</taxon>
        <taxon>Dothideomycetes</taxon>
        <taxon>Pleosporomycetidae</taxon>
        <taxon>Pleosporales</taxon>
        <taxon>Lophiostomataceae</taxon>
        <taxon>Lophiostoma</taxon>
    </lineage>
</organism>
<feature type="region of interest" description="Disordered" evidence="1">
    <location>
        <begin position="270"/>
        <end position="302"/>
    </location>
</feature>
<protein>
    <submittedName>
        <fullName evidence="2">Uncharacterized protein</fullName>
    </submittedName>
</protein>
<evidence type="ECO:0000313" key="3">
    <source>
        <dbReference type="Proteomes" id="UP000799324"/>
    </source>
</evidence>
<gene>
    <name evidence="2" type="ORF">K491DRAFT_91977</name>
</gene>
<reference evidence="2" key="1">
    <citation type="journal article" date="2020" name="Stud. Mycol.">
        <title>101 Dothideomycetes genomes: a test case for predicting lifestyles and emergence of pathogens.</title>
        <authorList>
            <person name="Haridas S."/>
            <person name="Albert R."/>
            <person name="Binder M."/>
            <person name="Bloem J."/>
            <person name="Labutti K."/>
            <person name="Salamov A."/>
            <person name="Andreopoulos B."/>
            <person name="Baker S."/>
            <person name="Barry K."/>
            <person name="Bills G."/>
            <person name="Bluhm B."/>
            <person name="Cannon C."/>
            <person name="Castanera R."/>
            <person name="Culley D."/>
            <person name="Daum C."/>
            <person name="Ezra D."/>
            <person name="Gonzalez J."/>
            <person name="Henrissat B."/>
            <person name="Kuo A."/>
            <person name="Liang C."/>
            <person name="Lipzen A."/>
            <person name="Lutzoni F."/>
            <person name="Magnuson J."/>
            <person name="Mondo S."/>
            <person name="Nolan M."/>
            <person name="Ohm R."/>
            <person name="Pangilinan J."/>
            <person name="Park H.-J."/>
            <person name="Ramirez L."/>
            <person name="Alfaro M."/>
            <person name="Sun H."/>
            <person name="Tritt A."/>
            <person name="Yoshinaga Y."/>
            <person name="Zwiers L.-H."/>
            <person name="Turgeon B."/>
            <person name="Goodwin S."/>
            <person name="Spatafora J."/>
            <person name="Crous P."/>
            <person name="Grigoriev I."/>
        </authorList>
    </citation>
    <scope>NUCLEOTIDE SEQUENCE</scope>
    <source>
        <strain evidence="2">CBS 122681</strain>
    </source>
</reference>
<feature type="compositionally biased region" description="Low complexity" evidence="1">
    <location>
        <begin position="270"/>
        <end position="289"/>
    </location>
</feature>
<proteinExistence type="predicted"/>
<accession>A0A6A6TMH6</accession>
<evidence type="ECO:0000313" key="2">
    <source>
        <dbReference type="EMBL" id="KAF2660143.1"/>
    </source>
</evidence>
<dbReference type="OrthoDB" id="3800663at2759"/>
<evidence type="ECO:0000256" key="1">
    <source>
        <dbReference type="SAM" id="MobiDB-lite"/>
    </source>
</evidence>
<dbReference type="AlphaFoldDB" id="A0A6A6TMH6"/>
<dbReference type="EMBL" id="MU004301">
    <property type="protein sequence ID" value="KAF2660143.1"/>
    <property type="molecule type" value="Genomic_DNA"/>
</dbReference>
<name>A0A6A6TMH6_9PLEO</name>
<dbReference type="Proteomes" id="UP000799324">
    <property type="component" value="Unassembled WGS sequence"/>
</dbReference>
<keyword evidence="3" id="KW-1185">Reference proteome</keyword>
<sequence length="404" mass="44786">MSTTTYYQSASSMSSSSYYLHRSDDTLEKPLPSFEVAYQDLDDMLQKPLPCFEIEYPQVKAQAESSSYPKQPENMQIAPLFSTFEHGKTRAHSASPLPTSDRQFKRRKLEAKPQQHQWTPTSLYLLASKIYPDLYSQGLLSFHPPLEKLHAGLGPPGPMILTLYADSEDDADSESSKTCDFPTFNMPVFPKRILAQSPWSSSPAEALTSLGNTLLADTALIARLSARYNVLAHLFTHEVARVESIWRGLQLMIKPSSASASSLALSSSSSTSASSSSLPSSSSSSSSSSIHSHTPVRKHESVKPAEWESRRLQLRAVDYTWEIEPLVEAFLLEMGRQEVREWVGIVEDGVGVLTHFGEQGREGLIEWYRDAAEYLRDALLKAGAVEGVRGIWKGRVADGAHRMG</sequence>